<accession>A0A061HWX8</accession>
<gene>
    <name evidence="1" type="ORF">H671_xg20568</name>
</gene>
<protein>
    <submittedName>
        <fullName evidence="1">Uncharacterized protein</fullName>
    </submittedName>
</protein>
<proteinExistence type="predicted"/>
<dbReference type="AlphaFoldDB" id="A0A061HWX8"/>
<dbReference type="Proteomes" id="UP000030759">
    <property type="component" value="Unassembled WGS sequence"/>
</dbReference>
<organism evidence="1 2">
    <name type="scientific">Cricetulus griseus</name>
    <name type="common">Chinese hamster</name>
    <name type="synonym">Cricetulus barabensis griseus</name>
    <dbReference type="NCBI Taxonomy" id="10029"/>
    <lineage>
        <taxon>Eukaryota</taxon>
        <taxon>Metazoa</taxon>
        <taxon>Chordata</taxon>
        <taxon>Craniata</taxon>
        <taxon>Vertebrata</taxon>
        <taxon>Euteleostomi</taxon>
        <taxon>Mammalia</taxon>
        <taxon>Eutheria</taxon>
        <taxon>Euarchontoglires</taxon>
        <taxon>Glires</taxon>
        <taxon>Rodentia</taxon>
        <taxon>Myomorpha</taxon>
        <taxon>Muroidea</taxon>
        <taxon>Cricetidae</taxon>
        <taxon>Cricetinae</taxon>
        <taxon>Cricetulus</taxon>
    </lineage>
</organism>
<name>A0A061HWX8_CRIGR</name>
<dbReference type="EMBL" id="KE685818">
    <property type="protein sequence ID" value="ERE65030.1"/>
    <property type="molecule type" value="Genomic_DNA"/>
</dbReference>
<evidence type="ECO:0000313" key="2">
    <source>
        <dbReference type="Proteomes" id="UP000030759"/>
    </source>
</evidence>
<reference evidence="2" key="1">
    <citation type="journal article" date="2013" name="Nat. Biotechnol.">
        <title>Chinese hamster genome sequenced from sorted chromosomes.</title>
        <authorList>
            <person name="Brinkrolf K."/>
            <person name="Rupp O."/>
            <person name="Laux H."/>
            <person name="Kollin F."/>
            <person name="Ernst W."/>
            <person name="Linke B."/>
            <person name="Kofler R."/>
            <person name="Romand S."/>
            <person name="Hesse F."/>
            <person name="Budach W.E."/>
            <person name="Galosy S."/>
            <person name="Muller D."/>
            <person name="Noll T."/>
            <person name="Wienberg J."/>
            <person name="Jostock T."/>
            <person name="Leonard M."/>
            <person name="Grillari J."/>
            <person name="Tauch A."/>
            <person name="Goesmann A."/>
            <person name="Helk B."/>
            <person name="Mott J.E."/>
            <person name="Puhler A."/>
            <person name="Borth N."/>
        </authorList>
    </citation>
    <scope>NUCLEOTIDE SEQUENCE [LARGE SCALE GENOMIC DNA]</scope>
    <source>
        <strain evidence="2">17A/GY</strain>
    </source>
</reference>
<evidence type="ECO:0000313" key="1">
    <source>
        <dbReference type="EMBL" id="ERE65030.1"/>
    </source>
</evidence>
<sequence length="101" mass="10966">MVAAVGSSSWYRTVAATVIPNQNVAATVIPKRFRGHYTEAVHALELELPAVVNCHGIVAAVYADWHTNQLAFCFLLEQTLVSLVRESPGLVETDWGKGSIT</sequence>